<dbReference type="Proteomes" id="UP000887578">
    <property type="component" value="Unplaced"/>
</dbReference>
<feature type="region of interest" description="Disordered" evidence="1">
    <location>
        <begin position="409"/>
        <end position="440"/>
    </location>
</feature>
<protein>
    <submittedName>
        <fullName evidence="3">Uncharacterized protein</fullName>
    </submittedName>
</protein>
<reference evidence="3" key="1">
    <citation type="submission" date="2022-11" db="UniProtKB">
        <authorList>
            <consortium name="WormBaseParasite"/>
        </authorList>
    </citation>
    <scope>IDENTIFICATION</scope>
</reference>
<name>A0A914QYE0_9BILA</name>
<evidence type="ECO:0000313" key="2">
    <source>
        <dbReference type="Proteomes" id="UP000887578"/>
    </source>
</evidence>
<keyword evidence="2" id="KW-1185">Reference proteome</keyword>
<feature type="region of interest" description="Disordered" evidence="1">
    <location>
        <begin position="105"/>
        <end position="168"/>
    </location>
</feature>
<sequence>MNIKQSTNDDASAQKLNITMMKEIEDRVQTSFMKKFAIIDDKTDKVLELFDKLEQTTCTKLNEIKSLLYQVRNESRTCTSQQTQTMPVASEYDKERVELHIAKSFDLETKRSQPTKAMPNPPTKHGQPSSSAFDGETKGKLAGPQLIKSSDCAKKSEPTKTMLQKPHRTLDALSVASHSLDQSNESRFDKSSASKPSLPLTSSETSSTSSVLDIEQSLPSSGLKPSLPLTSSETSSTSSVLDTEQSLPSSGLKPSLLHALKPKTMPQAAATTAAPVKSISVASIKENRRQILNERINESSESSLTVSKHQNTNGTPQQKSQEVVADLSICHPELLDLSESNTSTFFKSSEITGTQQKLIDDIQNKTANEYLLPSNLVKKDDYNSVLSSSKPEPYEGLFDFSTLKFTATSTPVRRTRPVPPPRSESKNSSVTNINVPSINQ</sequence>
<dbReference type="WBParaSite" id="PDA_v2.g8891.t1">
    <property type="protein sequence ID" value="PDA_v2.g8891.t1"/>
    <property type="gene ID" value="PDA_v2.g8891"/>
</dbReference>
<accession>A0A914QYE0</accession>
<feature type="compositionally biased region" description="Low complexity" evidence="1">
    <location>
        <begin position="246"/>
        <end position="255"/>
    </location>
</feature>
<feature type="compositionally biased region" description="Low complexity" evidence="1">
    <location>
        <begin position="217"/>
        <end position="239"/>
    </location>
</feature>
<feature type="compositionally biased region" description="Low complexity" evidence="1">
    <location>
        <begin position="194"/>
        <end position="210"/>
    </location>
</feature>
<feature type="region of interest" description="Disordered" evidence="1">
    <location>
        <begin position="296"/>
        <end position="320"/>
    </location>
</feature>
<evidence type="ECO:0000256" key="1">
    <source>
        <dbReference type="SAM" id="MobiDB-lite"/>
    </source>
</evidence>
<proteinExistence type="predicted"/>
<evidence type="ECO:0000313" key="3">
    <source>
        <dbReference type="WBParaSite" id="PDA_v2.g8891.t1"/>
    </source>
</evidence>
<dbReference type="AlphaFoldDB" id="A0A914QYE0"/>
<feature type="compositionally biased region" description="Polar residues" evidence="1">
    <location>
        <begin position="299"/>
        <end position="320"/>
    </location>
</feature>
<organism evidence="2 3">
    <name type="scientific">Panagrolaimus davidi</name>
    <dbReference type="NCBI Taxonomy" id="227884"/>
    <lineage>
        <taxon>Eukaryota</taxon>
        <taxon>Metazoa</taxon>
        <taxon>Ecdysozoa</taxon>
        <taxon>Nematoda</taxon>
        <taxon>Chromadorea</taxon>
        <taxon>Rhabditida</taxon>
        <taxon>Tylenchina</taxon>
        <taxon>Panagrolaimomorpha</taxon>
        <taxon>Panagrolaimoidea</taxon>
        <taxon>Panagrolaimidae</taxon>
        <taxon>Panagrolaimus</taxon>
    </lineage>
</organism>
<feature type="region of interest" description="Disordered" evidence="1">
    <location>
        <begin position="181"/>
        <end position="255"/>
    </location>
</feature>
<feature type="compositionally biased region" description="Polar residues" evidence="1">
    <location>
        <begin position="426"/>
        <end position="440"/>
    </location>
</feature>